<dbReference type="STRING" id="706434.HMPREF9429_01658"/>
<dbReference type="HOGENOM" id="CLU_210311_0_0_9"/>
<organism evidence="1 2">
    <name type="scientific">Megasphaera micronuciformis F0359</name>
    <dbReference type="NCBI Taxonomy" id="706434"/>
    <lineage>
        <taxon>Bacteria</taxon>
        <taxon>Bacillati</taxon>
        <taxon>Bacillota</taxon>
        <taxon>Negativicutes</taxon>
        <taxon>Veillonellales</taxon>
        <taxon>Veillonellaceae</taxon>
        <taxon>Megasphaera</taxon>
    </lineage>
</organism>
<dbReference type="Proteomes" id="UP000003195">
    <property type="component" value="Unassembled WGS sequence"/>
</dbReference>
<protein>
    <submittedName>
        <fullName evidence="1">Uncharacterized protein</fullName>
    </submittedName>
</protein>
<evidence type="ECO:0000313" key="1">
    <source>
        <dbReference type="EMBL" id="EFQ03455.1"/>
    </source>
</evidence>
<comment type="caution">
    <text evidence="1">The sequence shown here is derived from an EMBL/GenBank/DDBJ whole genome shotgun (WGS) entry which is preliminary data.</text>
</comment>
<dbReference type="EMBL" id="AECS01000040">
    <property type="protein sequence ID" value="EFQ03455.1"/>
    <property type="molecule type" value="Genomic_DNA"/>
</dbReference>
<evidence type="ECO:0000313" key="2">
    <source>
        <dbReference type="Proteomes" id="UP000003195"/>
    </source>
</evidence>
<sequence>MATKSFLKNITIKNKRECNNLVKALENAANKHQPKITFSKSYSVATREDVRKMFAK</sequence>
<accession>E2ZDV9</accession>
<name>E2ZDV9_9FIRM</name>
<gene>
    <name evidence="1" type="ORF">HMPREF9429_01658</name>
</gene>
<proteinExistence type="predicted"/>
<dbReference type="RefSeq" id="WP_006942998.1">
    <property type="nucleotide sequence ID" value="NZ_GL538209.1"/>
</dbReference>
<reference evidence="1 2" key="1">
    <citation type="submission" date="2010-08" db="EMBL/GenBank/DDBJ databases">
        <authorList>
            <person name="Weinstock G."/>
            <person name="Sodergren E."/>
            <person name="Clifton S."/>
            <person name="Fulton L."/>
            <person name="Fulton B."/>
            <person name="Courtney L."/>
            <person name="Fronick C."/>
            <person name="Harrison M."/>
            <person name="Strong C."/>
            <person name="Farmer C."/>
            <person name="Delahaunty K."/>
            <person name="Markovic C."/>
            <person name="Hall O."/>
            <person name="Minx P."/>
            <person name="Tomlinson C."/>
            <person name="Mitreva M."/>
            <person name="Hou S."/>
            <person name="Chen J."/>
            <person name="Wollam A."/>
            <person name="Pepin K.H."/>
            <person name="Johnson M."/>
            <person name="Bhonagiri V."/>
            <person name="Zhang X."/>
            <person name="Suruliraj S."/>
            <person name="Warren W."/>
            <person name="Chinwalla A."/>
            <person name="Mardis E.R."/>
            <person name="Wilson R.K."/>
        </authorList>
    </citation>
    <scope>NUCLEOTIDE SEQUENCE [LARGE SCALE GENOMIC DNA]</scope>
    <source>
        <strain evidence="1 2">F0359</strain>
    </source>
</reference>
<keyword evidence="2" id="KW-1185">Reference proteome</keyword>
<dbReference type="AlphaFoldDB" id="E2ZDV9"/>